<evidence type="ECO:0000313" key="1">
    <source>
        <dbReference type="EMBL" id="PNJ16968.1"/>
    </source>
</evidence>
<gene>
    <name evidence="1" type="ORF">CR201_G0045662</name>
</gene>
<proteinExistence type="predicted"/>
<organism evidence="1">
    <name type="scientific">Pongo abelii</name>
    <name type="common">Sumatran orangutan</name>
    <name type="synonym">Pongo pygmaeus abelii</name>
    <dbReference type="NCBI Taxonomy" id="9601"/>
    <lineage>
        <taxon>Eukaryota</taxon>
        <taxon>Metazoa</taxon>
        <taxon>Chordata</taxon>
        <taxon>Craniata</taxon>
        <taxon>Vertebrata</taxon>
        <taxon>Euteleostomi</taxon>
        <taxon>Mammalia</taxon>
        <taxon>Eutheria</taxon>
        <taxon>Euarchontoglires</taxon>
        <taxon>Primates</taxon>
        <taxon>Haplorrhini</taxon>
        <taxon>Catarrhini</taxon>
        <taxon>Hominidae</taxon>
        <taxon>Pongo</taxon>
    </lineage>
</organism>
<comment type="caution">
    <text evidence="1">The sequence shown here is derived from an EMBL/GenBank/DDBJ whole genome shotgun (WGS) entry which is preliminary data.</text>
</comment>
<protein>
    <submittedName>
        <fullName evidence="1">PDPK1 isoform 9</fullName>
    </submittedName>
</protein>
<name>A0A2J8S872_PONAB</name>
<dbReference type="AlphaFoldDB" id="A0A2J8S872"/>
<reference evidence="1" key="1">
    <citation type="submission" date="2017-12" db="EMBL/GenBank/DDBJ databases">
        <title>High-resolution comparative analysis of great ape genomes.</title>
        <authorList>
            <person name="Pollen A."/>
            <person name="Hastie A."/>
            <person name="Hormozdiari F."/>
            <person name="Dougherty M."/>
            <person name="Liu R."/>
            <person name="Chaisson M."/>
            <person name="Hoppe E."/>
            <person name="Hill C."/>
            <person name="Pang A."/>
            <person name="Hillier L."/>
            <person name="Baker C."/>
            <person name="Armstrong J."/>
            <person name="Shendure J."/>
            <person name="Paten B."/>
            <person name="Wilson R."/>
            <person name="Chao H."/>
            <person name="Schneider V."/>
            <person name="Ventura M."/>
            <person name="Kronenberg Z."/>
            <person name="Murali S."/>
            <person name="Gordon D."/>
            <person name="Cantsilieris S."/>
            <person name="Munson K."/>
            <person name="Nelson B."/>
            <person name="Raja A."/>
            <person name="Underwood J."/>
            <person name="Diekhans M."/>
            <person name="Fiddes I."/>
            <person name="Haussler D."/>
            <person name="Eichler E."/>
        </authorList>
    </citation>
    <scope>NUCLEOTIDE SEQUENCE [LARGE SCALE GENOMIC DNA]</scope>
    <source>
        <strain evidence="1">Susie</strain>
    </source>
</reference>
<dbReference type="EMBL" id="NDHI03003602">
    <property type="protein sequence ID" value="PNJ16968.1"/>
    <property type="molecule type" value="Genomic_DNA"/>
</dbReference>
<feature type="non-terminal residue" evidence="1">
    <location>
        <position position="1"/>
    </location>
</feature>
<sequence>HHSELETSILYFRRSLNWNMTFQKNSSLRQETSWRNFWF</sequence>
<accession>A0A2J8S872</accession>